<dbReference type="InterPro" id="IPR036249">
    <property type="entry name" value="Thioredoxin-like_sf"/>
</dbReference>
<proteinExistence type="predicted"/>
<dbReference type="CDD" id="cd02947">
    <property type="entry name" value="TRX_family"/>
    <property type="match status" value="1"/>
</dbReference>
<accession>A0A7T3FZH1</accession>
<evidence type="ECO:0000313" key="3">
    <source>
        <dbReference type="Proteomes" id="UP000595001"/>
    </source>
</evidence>
<dbReference type="PROSITE" id="PS51352">
    <property type="entry name" value="THIOREDOXIN_2"/>
    <property type="match status" value="1"/>
</dbReference>
<dbReference type="AlphaFoldDB" id="A0A7T3FZH1"/>
<dbReference type="GO" id="GO:0005737">
    <property type="term" value="C:cytoplasm"/>
    <property type="evidence" value="ECO:0007669"/>
    <property type="project" value="TreeGrafter"/>
</dbReference>
<reference evidence="2 3" key="1">
    <citation type="submission" date="2020-12" db="EMBL/GenBank/DDBJ databases">
        <title>Halosimplex halophilum sp. nov. and Halosimplex salinum sp. nov., two new members of the genus Halosimplex.</title>
        <authorList>
            <person name="Cui H.L."/>
        </authorList>
    </citation>
    <scope>NUCLEOTIDE SEQUENCE [LARGE SCALE GENOMIC DNA]</scope>
    <source>
        <strain evidence="2 3">YGH94</strain>
    </source>
</reference>
<keyword evidence="3" id="KW-1185">Reference proteome</keyword>
<dbReference type="Gene3D" id="3.40.30.10">
    <property type="entry name" value="Glutaredoxin"/>
    <property type="match status" value="1"/>
</dbReference>
<dbReference type="PANTHER" id="PTHR45663:SF11">
    <property type="entry name" value="GEO12009P1"/>
    <property type="match status" value="1"/>
</dbReference>
<dbReference type="GeneID" id="60587329"/>
<dbReference type="Proteomes" id="UP000595001">
    <property type="component" value="Chromosome"/>
</dbReference>
<protein>
    <submittedName>
        <fullName evidence="2">Thioredoxin family protein</fullName>
    </submittedName>
</protein>
<dbReference type="PANTHER" id="PTHR45663">
    <property type="entry name" value="GEO12009P1"/>
    <property type="match status" value="1"/>
</dbReference>
<feature type="domain" description="Thioredoxin" evidence="1">
    <location>
        <begin position="1"/>
        <end position="110"/>
    </location>
</feature>
<dbReference type="OrthoDB" id="35385at2157"/>
<sequence length="110" mass="11809">MDATHDRPITLSSSTELADLVGSHDRVLVEFYTDGCGKCAAMEPVLSGVAKSSEAVVATVNPRDDPELIDEYDVRSVPKLLLFVDGDLVATREDGVLGVEAVQTFVTQEN</sequence>
<gene>
    <name evidence="2" type="ORF">I7X12_02510</name>
</gene>
<dbReference type="Pfam" id="PF00085">
    <property type="entry name" value="Thioredoxin"/>
    <property type="match status" value="1"/>
</dbReference>
<dbReference type="KEGG" id="hlt:I7X12_02510"/>
<organism evidence="2 3">
    <name type="scientific">Halosimplex litoreum</name>
    <dbReference type="NCBI Taxonomy" id="1198301"/>
    <lineage>
        <taxon>Archaea</taxon>
        <taxon>Methanobacteriati</taxon>
        <taxon>Methanobacteriota</taxon>
        <taxon>Stenosarchaea group</taxon>
        <taxon>Halobacteria</taxon>
        <taxon>Halobacteriales</taxon>
        <taxon>Haloarculaceae</taxon>
        <taxon>Halosimplex</taxon>
    </lineage>
</organism>
<evidence type="ECO:0000259" key="1">
    <source>
        <dbReference type="PROSITE" id="PS51352"/>
    </source>
</evidence>
<evidence type="ECO:0000313" key="2">
    <source>
        <dbReference type="EMBL" id="QPV63526.1"/>
    </source>
</evidence>
<name>A0A7T3FZH1_9EURY</name>
<dbReference type="RefSeq" id="WP_198062315.1">
    <property type="nucleotide sequence ID" value="NZ_CP065856.1"/>
</dbReference>
<dbReference type="SUPFAM" id="SSF52833">
    <property type="entry name" value="Thioredoxin-like"/>
    <property type="match status" value="1"/>
</dbReference>
<dbReference type="GO" id="GO:0015035">
    <property type="term" value="F:protein-disulfide reductase activity"/>
    <property type="evidence" value="ECO:0007669"/>
    <property type="project" value="TreeGrafter"/>
</dbReference>
<dbReference type="EMBL" id="CP065856">
    <property type="protein sequence ID" value="QPV63526.1"/>
    <property type="molecule type" value="Genomic_DNA"/>
</dbReference>
<dbReference type="InterPro" id="IPR013766">
    <property type="entry name" value="Thioredoxin_domain"/>
</dbReference>